<organism evidence="2 3">
    <name type="scientific">Peronospora matthiolae</name>
    <dbReference type="NCBI Taxonomy" id="2874970"/>
    <lineage>
        <taxon>Eukaryota</taxon>
        <taxon>Sar</taxon>
        <taxon>Stramenopiles</taxon>
        <taxon>Oomycota</taxon>
        <taxon>Peronosporomycetes</taxon>
        <taxon>Peronosporales</taxon>
        <taxon>Peronosporaceae</taxon>
        <taxon>Peronospora</taxon>
    </lineage>
</organism>
<feature type="compositionally biased region" description="Pro residues" evidence="1">
    <location>
        <begin position="14"/>
        <end position="23"/>
    </location>
</feature>
<accession>A0AAV1TA62</accession>
<sequence>MASPGSNSLSEDQAPPPASPTPAPSAEVSAQEDPVVASSVIPVCPESSSLVKASEAALTTPSTSPPAESAQLTSGVNSPLVVIAVRAAPSDIDSAPPNDPVGGRLPMSVPPVGVVALSRHVEACESRLAVMSSSSHYWSLRFERLEREFGDFSAPVSQLRWNPAA</sequence>
<evidence type="ECO:0000313" key="3">
    <source>
        <dbReference type="Proteomes" id="UP001162060"/>
    </source>
</evidence>
<proteinExistence type="predicted"/>
<comment type="caution">
    <text evidence="2">The sequence shown here is derived from an EMBL/GenBank/DDBJ whole genome shotgun (WGS) entry which is preliminary data.</text>
</comment>
<dbReference type="AlphaFoldDB" id="A0AAV1TA62"/>
<name>A0AAV1TA62_9STRA</name>
<gene>
    <name evidence="2" type="ORF">PM001_LOCUS4534</name>
</gene>
<evidence type="ECO:0000256" key="1">
    <source>
        <dbReference type="SAM" id="MobiDB-lite"/>
    </source>
</evidence>
<dbReference type="Proteomes" id="UP001162060">
    <property type="component" value="Unassembled WGS sequence"/>
</dbReference>
<protein>
    <submittedName>
        <fullName evidence="2">Uncharacterized protein</fullName>
    </submittedName>
</protein>
<dbReference type="EMBL" id="CAKLBY020000039">
    <property type="protein sequence ID" value="CAK7912336.1"/>
    <property type="molecule type" value="Genomic_DNA"/>
</dbReference>
<feature type="region of interest" description="Disordered" evidence="1">
    <location>
        <begin position="1"/>
        <end position="39"/>
    </location>
</feature>
<feature type="region of interest" description="Disordered" evidence="1">
    <location>
        <begin position="51"/>
        <end position="73"/>
    </location>
</feature>
<evidence type="ECO:0000313" key="2">
    <source>
        <dbReference type="EMBL" id="CAK7912336.1"/>
    </source>
</evidence>
<feature type="compositionally biased region" description="Polar residues" evidence="1">
    <location>
        <begin position="1"/>
        <end position="11"/>
    </location>
</feature>
<reference evidence="2" key="1">
    <citation type="submission" date="2024-01" db="EMBL/GenBank/DDBJ databases">
        <authorList>
            <person name="Webb A."/>
        </authorList>
    </citation>
    <scope>NUCLEOTIDE SEQUENCE</scope>
    <source>
        <strain evidence="2">Pm1</strain>
    </source>
</reference>